<feature type="domain" description="HTH marR-type" evidence="6">
    <location>
        <begin position="25"/>
        <end position="152"/>
    </location>
</feature>
<keyword evidence="8" id="KW-1185">Reference proteome</keyword>
<dbReference type="Proteomes" id="UP000231501">
    <property type="component" value="Unassembled WGS sequence"/>
</dbReference>
<keyword evidence="3" id="KW-0805">Transcription regulation</keyword>
<evidence type="ECO:0000259" key="6">
    <source>
        <dbReference type="PROSITE" id="PS50995"/>
    </source>
</evidence>
<evidence type="ECO:0000256" key="3">
    <source>
        <dbReference type="ARBA" id="ARBA00023015"/>
    </source>
</evidence>
<dbReference type="AlphaFoldDB" id="A0A2G9CAQ9"/>
<dbReference type="InterPro" id="IPR036388">
    <property type="entry name" value="WH-like_DNA-bd_sf"/>
</dbReference>
<dbReference type="InterPro" id="IPR036390">
    <property type="entry name" value="WH_DNA-bd_sf"/>
</dbReference>
<dbReference type="InterPro" id="IPR000835">
    <property type="entry name" value="HTH_MarR-typ"/>
</dbReference>
<evidence type="ECO:0000256" key="5">
    <source>
        <dbReference type="ARBA" id="ARBA00023163"/>
    </source>
</evidence>
<name>A0A2G9CAQ9_9BURK</name>
<dbReference type="CDD" id="cd00090">
    <property type="entry name" value="HTH_ARSR"/>
    <property type="match status" value="1"/>
</dbReference>
<comment type="caution">
    <text evidence="7">The sequence shown here is derived from an EMBL/GenBank/DDBJ whole genome shotgun (WGS) entry which is preliminary data.</text>
</comment>
<dbReference type="SUPFAM" id="SSF46785">
    <property type="entry name" value="Winged helix' DNA-binding domain"/>
    <property type="match status" value="1"/>
</dbReference>
<keyword evidence="4" id="KW-0238">DNA-binding</keyword>
<dbReference type="SMART" id="SM00347">
    <property type="entry name" value="HTH_MARR"/>
    <property type="match status" value="1"/>
</dbReference>
<dbReference type="InterPro" id="IPR039422">
    <property type="entry name" value="MarR/SlyA-like"/>
</dbReference>
<dbReference type="OrthoDB" id="9806864at2"/>
<keyword evidence="5" id="KW-0804">Transcription</keyword>
<comment type="subcellular location">
    <subcellularLocation>
        <location evidence="1">Cytoplasm</location>
    </subcellularLocation>
</comment>
<dbReference type="InterPro" id="IPR011991">
    <property type="entry name" value="ArsR-like_HTH"/>
</dbReference>
<dbReference type="Pfam" id="PF22381">
    <property type="entry name" value="Staph_reg_Sar_Rot"/>
    <property type="match status" value="1"/>
</dbReference>
<sequence>MARTSTSKRQTATGTPAVCVPQQIDEQLCFAIYSTMLGLNKVYRDLLKDLEITYPQYLVMLVLWERDGLTVGEIAERVFLDSPTVTPLLKRLEAAGLVSRDRSPQDERQVLITLTAAGRALRQRASHLPQCIVDASDTDLAELIDLRDRLLALRERMARKSG</sequence>
<gene>
    <name evidence="7" type="ORF">CS062_09265</name>
</gene>
<dbReference type="PANTHER" id="PTHR33164:SF5">
    <property type="entry name" value="ORGANIC HYDROPEROXIDE RESISTANCE TRANSCRIPTIONAL REGULATOR"/>
    <property type="match status" value="1"/>
</dbReference>
<evidence type="ECO:0000313" key="7">
    <source>
        <dbReference type="EMBL" id="PIM53507.1"/>
    </source>
</evidence>
<dbReference type="PANTHER" id="PTHR33164">
    <property type="entry name" value="TRANSCRIPTIONAL REGULATOR, MARR FAMILY"/>
    <property type="match status" value="1"/>
</dbReference>
<organism evidence="7 8">
    <name type="scientific">Roseateles chitinivorans</name>
    <dbReference type="NCBI Taxonomy" id="2917965"/>
    <lineage>
        <taxon>Bacteria</taxon>
        <taxon>Pseudomonadati</taxon>
        <taxon>Pseudomonadota</taxon>
        <taxon>Betaproteobacteria</taxon>
        <taxon>Burkholderiales</taxon>
        <taxon>Sphaerotilaceae</taxon>
        <taxon>Roseateles</taxon>
    </lineage>
</organism>
<dbReference type="InterPro" id="IPR055166">
    <property type="entry name" value="Transc_reg_Sar_Rot_HTH"/>
</dbReference>
<accession>A0A2G9CAQ9</accession>
<proteinExistence type="predicted"/>
<dbReference type="GO" id="GO:0003677">
    <property type="term" value="F:DNA binding"/>
    <property type="evidence" value="ECO:0007669"/>
    <property type="project" value="UniProtKB-KW"/>
</dbReference>
<evidence type="ECO:0000256" key="1">
    <source>
        <dbReference type="ARBA" id="ARBA00004496"/>
    </source>
</evidence>
<dbReference type="PRINTS" id="PR00598">
    <property type="entry name" value="HTHMARR"/>
</dbReference>
<dbReference type="GO" id="GO:0006950">
    <property type="term" value="P:response to stress"/>
    <property type="evidence" value="ECO:0007669"/>
    <property type="project" value="TreeGrafter"/>
</dbReference>
<evidence type="ECO:0000256" key="2">
    <source>
        <dbReference type="ARBA" id="ARBA00022490"/>
    </source>
</evidence>
<evidence type="ECO:0000313" key="8">
    <source>
        <dbReference type="Proteomes" id="UP000231501"/>
    </source>
</evidence>
<evidence type="ECO:0000256" key="4">
    <source>
        <dbReference type="ARBA" id="ARBA00023125"/>
    </source>
</evidence>
<reference evidence="7 8" key="1">
    <citation type="submission" date="2017-11" db="EMBL/GenBank/DDBJ databases">
        <title>Draft genome sequence of Mitsuaria sp. HWN-4.</title>
        <authorList>
            <person name="Gundlapally S.R."/>
        </authorList>
    </citation>
    <scope>NUCLEOTIDE SEQUENCE [LARGE SCALE GENOMIC DNA]</scope>
    <source>
        <strain evidence="7 8">HWN-4</strain>
    </source>
</reference>
<dbReference type="PROSITE" id="PS50995">
    <property type="entry name" value="HTH_MARR_2"/>
    <property type="match status" value="1"/>
</dbReference>
<dbReference type="GO" id="GO:0005737">
    <property type="term" value="C:cytoplasm"/>
    <property type="evidence" value="ECO:0007669"/>
    <property type="project" value="UniProtKB-SubCell"/>
</dbReference>
<dbReference type="Gene3D" id="1.10.10.10">
    <property type="entry name" value="Winged helix-like DNA-binding domain superfamily/Winged helix DNA-binding domain"/>
    <property type="match status" value="1"/>
</dbReference>
<protein>
    <submittedName>
        <fullName evidence="7">MarR family transcriptional regulator</fullName>
    </submittedName>
</protein>
<dbReference type="FunFam" id="1.10.10.10:FF:000163">
    <property type="entry name" value="MarR family transcriptional regulator"/>
    <property type="match status" value="1"/>
</dbReference>
<keyword evidence="2" id="KW-0963">Cytoplasm</keyword>
<dbReference type="EMBL" id="PEOG01000020">
    <property type="protein sequence ID" value="PIM53507.1"/>
    <property type="molecule type" value="Genomic_DNA"/>
</dbReference>
<dbReference type="RefSeq" id="WP_099861371.1">
    <property type="nucleotide sequence ID" value="NZ_PEOG01000020.1"/>
</dbReference>
<dbReference type="GO" id="GO:0003700">
    <property type="term" value="F:DNA-binding transcription factor activity"/>
    <property type="evidence" value="ECO:0007669"/>
    <property type="project" value="InterPro"/>
</dbReference>